<dbReference type="AlphaFoldDB" id="A0A387H6D3"/>
<feature type="compositionally biased region" description="Basic and acidic residues" evidence="1">
    <location>
        <begin position="1"/>
        <end position="10"/>
    </location>
</feature>
<dbReference type="RefSeq" id="WP_162952315.1">
    <property type="nucleotide sequence ID" value="NZ_CP032698.1"/>
</dbReference>
<evidence type="ECO:0000313" key="3">
    <source>
        <dbReference type="EMBL" id="AYG78101.1"/>
    </source>
</evidence>
<dbReference type="Proteomes" id="UP000271554">
    <property type="component" value="Chromosome"/>
</dbReference>
<dbReference type="EMBL" id="CP032698">
    <property type="protein sequence ID" value="AYG78101.1"/>
    <property type="molecule type" value="Genomic_DNA"/>
</dbReference>
<gene>
    <name evidence="3" type="ORF">DWB77_00208</name>
</gene>
<protein>
    <recommendedName>
        <fullName evidence="5">Cholesterol esterase</fullName>
    </recommendedName>
</protein>
<dbReference type="Pfam" id="PF19741">
    <property type="entry name" value="DUF6230"/>
    <property type="match status" value="1"/>
</dbReference>
<dbReference type="InterPro" id="IPR046198">
    <property type="entry name" value="DUF6230"/>
</dbReference>
<keyword evidence="2" id="KW-1133">Transmembrane helix</keyword>
<evidence type="ECO:0000256" key="2">
    <source>
        <dbReference type="SAM" id="Phobius"/>
    </source>
</evidence>
<keyword evidence="4" id="KW-1185">Reference proteome</keyword>
<organism evidence="3 4">
    <name type="scientific">Streptomyces hundungensis</name>
    <dbReference type="NCBI Taxonomy" id="1077946"/>
    <lineage>
        <taxon>Bacteria</taxon>
        <taxon>Bacillati</taxon>
        <taxon>Actinomycetota</taxon>
        <taxon>Actinomycetes</taxon>
        <taxon>Kitasatosporales</taxon>
        <taxon>Streptomycetaceae</taxon>
        <taxon>Streptomyces</taxon>
    </lineage>
</organism>
<evidence type="ECO:0000313" key="4">
    <source>
        <dbReference type="Proteomes" id="UP000271554"/>
    </source>
</evidence>
<dbReference type="KEGG" id="shun:DWB77_00208"/>
<sequence>MRFPRLERTTGRNPSSASDYPAEPQPDDAPPVSDPLPRTSGTDWRRFALVAAVAAVLAAAVAGTTTAVALPVSFSVAGSSFQVSAEHLHGKGAVQFAAFTRDASGSNHPVAVAGINSASMSQLCESSVAHTPFGSVTLTIRSGDTEPVIARNLVLDLDHLDGDLRFGHAELGRDAGELDAVPGVHGTPGAFGQQAQTLDIDGMRLTSWSVTAGSFDLRGARMSVRGGDHPCF</sequence>
<name>A0A387H6D3_9ACTN</name>
<accession>A0A387H6D3</accession>
<evidence type="ECO:0008006" key="5">
    <source>
        <dbReference type="Google" id="ProtNLM"/>
    </source>
</evidence>
<evidence type="ECO:0000256" key="1">
    <source>
        <dbReference type="SAM" id="MobiDB-lite"/>
    </source>
</evidence>
<feature type="region of interest" description="Disordered" evidence="1">
    <location>
        <begin position="1"/>
        <end position="38"/>
    </location>
</feature>
<feature type="compositionally biased region" description="Pro residues" evidence="1">
    <location>
        <begin position="23"/>
        <end position="34"/>
    </location>
</feature>
<proteinExistence type="predicted"/>
<keyword evidence="2" id="KW-0472">Membrane</keyword>
<keyword evidence="2" id="KW-0812">Transmembrane</keyword>
<reference evidence="3 4" key="1">
    <citation type="submission" date="2018-10" db="EMBL/GenBank/DDBJ databases">
        <title>Relationship between Morphology and Antimicrobial Activity in Streptomyces.</title>
        <authorList>
            <person name="Kang H.J."/>
            <person name="Kim S.B."/>
        </authorList>
    </citation>
    <scope>NUCLEOTIDE SEQUENCE [LARGE SCALE GENOMIC DNA]</scope>
    <source>
        <strain evidence="3 4">BH38</strain>
    </source>
</reference>
<feature type="transmembrane region" description="Helical" evidence="2">
    <location>
        <begin position="47"/>
        <end position="70"/>
    </location>
</feature>